<dbReference type="AlphaFoldDB" id="E2BEE2"/>
<evidence type="ECO:0000256" key="5">
    <source>
        <dbReference type="SAM" id="Phobius"/>
    </source>
</evidence>
<reference evidence="7 8" key="1">
    <citation type="journal article" date="2010" name="Science">
        <title>Genomic comparison of the ants Camponotus floridanus and Harpegnathos saltator.</title>
        <authorList>
            <person name="Bonasio R."/>
            <person name="Zhang G."/>
            <person name="Ye C."/>
            <person name="Mutti N.S."/>
            <person name="Fang X."/>
            <person name="Qin N."/>
            <person name="Donahue G."/>
            <person name="Yang P."/>
            <person name="Li Q."/>
            <person name="Li C."/>
            <person name="Zhang P."/>
            <person name="Huang Z."/>
            <person name="Berger S.L."/>
            <person name="Reinberg D."/>
            <person name="Wang J."/>
            <person name="Liebig J."/>
        </authorList>
    </citation>
    <scope>NUCLEOTIDE SEQUENCE [LARGE SCALE GENOMIC DNA]</scope>
    <source>
        <strain evidence="7 8">R22 G/1</strain>
    </source>
</reference>
<feature type="transmembrane region" description="Helical" evidence="5">
    <location>
        <begin position="201"/>
        <end position="223"/>
    </location>
</feature>
<evidence type="ECO:0000313" key="8">
    <source>
        <dbReference type="Proteomes" id="UP000008237"/>
    </source>
</evidence>
<dbReference type="InterPro" id="IPR050186">
    <property type="entry name" value="TPT_transporter"/>
</dbReference>
<evidence type="ECO:0000256" key="3">
    <source>
        <dbReference type="ARBA" id="ARBA00022989"/>
    </source>
</evidence>
<organism evidence="8">
    <name type="scientific">Harpegnathos saltator</name>
    <name type="common">Jerdon's jumping ant</name>
    <dbReference type="NCBI Taxonomy" id="610380"/>
    <lineage>
        <taxon>Eukaryota</taxon>
        <taxon>Metazoa</taxon>
        <taxon>Ecdysozoa</taxon>
        <taxon>Arthropoda</taxon>
        <taxon>Hexapoda</taxon>
        <taxon>Insecta</taxon>
        <taxon>Pterygota</taxon>
        <taxon>Neoptera</taxon>
        <taxon>Endopterygota</taxon>
        <taxon>Hymenoptera</taxon>
        <taxon>Apocrita</taxon>
        <taxon>Aculeata</taxon>
        <taxon>Formicoidea</taxon>
        <taxon>Formicidae</taxon>
        <taxon>Ponerinae</taxon>
        <taxon>Ponerini</taxon>
        <taxon>Harpegnathos</taxon>
    </lineage>
</organism>
<dbReference type="InterPro" id="IPR037185">
    <property type="entry name" value="EmrE-like"/>
</dbReference>
<dbReference type="PANTHER" id="PTHR11132">
    <property type="entry name" value="SOLUTE CARRIER FAMILY 35"/>
    <property type="match status" value="1"/>
</dbReference>
<name>E2BEE2_HARSA</name>
<dbReference type="STRING" id="610380.E2BEE2"/>
<keyword evidence="4 5" id="KW-0472">Membrane</keyword>
<dbReference type="InParanoid" id="E2BEE2"/>
<evidence type="ECO:0000313" key="7">
    <source>
        <dbReference type="EMBL" id="EFN85987.1"/>
    </source>
</evidence>
<evidence type="ECO:0000259" key="6">
    <source>
        <dbReference type="Pfam" id="PF03151"/>
    </source>
</evidence>
<accession>E2BEE2</accession>
<gene>
    <name evidence="7" type="ORF">EAI_07912</name>
</gene>
<feature type="domain" description="Sugar phosphate transporter" evidence="6">
    <location>
        <begin position="14"/>
        <end position="281"/>
    </location>
</feature>
<evidence type="ECO:0000256" key="2">
    <source>
        <dbReference type="ARBA" id="ARBA00022692"/>
    </source>
</evidence>
<keyword evidence="2 5" id="KW-0812">Transmembrane</keyword>
<dbReference type="OMA" id="WWTSNIV"/>
<dbReference type="InterPro" id="IPR004853">
    <property type="entry name" value="Sugar_P_trans_dom"/>
</dbReference>
<dbReference type="SUPFAM" id="SSF103481">
    <property type="entry name" value="Multidrug resistance efflux transporter EmrE"/>
    <property type="match status" value="1"/>
</dbReference>
<dbReference type="Proteomes" id="UP000008237">
    <property type="component" value="Unassembled WGS sequence"/>
</dbReference>
<feature type="transmembrane region" description="Helical" evidence="5">
    <location>
        <begin position="295"/>
        <end position="312"/>
    </location>
</feature>
<feature type="transmembrane region" description="Helical" evidence="5">
    <location>
        <begin position="115"/>
        <end position="135"/>
    </location>
</feature>
<feature type="transmembrane region" description="Helical" evidence="5">
    <location>
        <begin position="12"/>
        <end position="36"/>
    </location>
</feature>
<dbReference type="GO" id="GO:0016020">
    <property type="term" value="C:membrane"/>
    <property type="evidence" value="ECO:0007669"/>
    <property type="project" value="UniProtKB-SubCell"/>
</dbReference>
<protein>
    <submittedName>
        <fullName evidence="7">Probable GDP-fucose transporter</fullName>
    </submittedName>
</protein>
<feature type="transmembrane region" description="Helical" evidence="5">
    <location>
        <begin position="142"/>
        <end position="159"/>
    </location>
</feature>
<evidence type="ECO:0000256" key="1">
    <source>
        <dbReference type="ARBA" id="ARBA00004141"/>
    </source>
</evidence>
<feature type="transmembrane region" description="Helical" evidence="5">
    <location>
        <begin position="165"/>
        <end position="189"/>
    </location>
</feature>
<dbReference type="Pfam" id="PF03151">
    <property type="entry name" value="TPT"/>
    <property type="match status" value="1"/>
</dbReference>
<keyword evidence="8" id="KW-1185">Reference proteome</keyword>
<proteinExistence type="predicted"/>
<evidence type="ECO:0000256" key="4">
    <source>
        <dbReference type="ARBA" id="ARBA00023136"/>
    </source>
</evidence>
<dbReference type="FunCoup" id="E2BEE2">
    <property type="interactions" value="367"/>
</dbReference>
<dbReference type="EMBL" id="GL447768">
    <property type="protein sequence ID" value="EFN85987.1"/>
    <property type="molecule type" value="Genomic_DNA"/>
</dbReference>
<sequence length="332" mass="37474">MQLQEGLASKYIYITCVITAYWIVSISTVFVNKALLSSETMNLDAPLFVTWFQCIVSVIICATLHKLSQCFPKHIKIANGSPFNIDTFKKVLPLSILFAGMIATNNLCLKYVDVAFYYIGRSLTTIFNVVFTYLLLGEKTSFKCIICCATIISGFWLGVDQEQVAGSLSVIGTFFGIAGSLLLALYTIHMKWTLPDVDQDVFLLSYCNNMYSIVIFIPLMLINGEHITVFNYEKLWHPFFWCAITIGGLFGFAIGYFTTLQVKATSPLTHNISGTAKACAQTILATYWFNESKTFLWWMSNIIVLTASAYYARIRQLDLSKQYKLQTQQLKV</sequence>
<feature type="transmembrane region" description="Helical" evidence="5">
    <location>
        <begin position="235"/>
        <end position="256"/>
    </location>
</feature>
<comment type="subcellular location">
    <subcellularLocation>
        <location evidence="1">Membrane</location>
        <topology evidence="1">Multi-pass membrane protein</topology>
    </subcellularLocation>
</comment>
<feature type="transmembrane region" description="Helical" evidence="5">
    <location>
        <begin position="48"/>
        <end position="67"/>
    </location>
</feature>
<keyword evidence="3 5" id="KW-1133">Transmembrane helix</keyword>
<dbReference type="OrthoDB" id="5547497at2759"/>